<feature type="region of interest" description="Disordered" evidence="1">
    <location>
        <begin position="366"/>
        <end position="386"/>
    </location>
</feature>
<name>A0A852SUN6_9MICO</name>
<accession>A0A852SUN6</accession>
<gene>
    <name evidence="2" type="ORF">BJ984_003448</name>
</gene>
<dbReference type="EMBL" id="JACCBM010000001">
    <property type="protein sequence ID" value="NYD72290.1"/>
    <property type="molecule type" value="Genomic_DNA"/>
</dbReference>
<protein>
    <recommendedName>
        <fullName evidence="4">Right-handed parallel beta-helix repeat-containing protein</fullName>
    </recommendedName>
</protein>
<comment type="caution">
    <text evidence="2">The sequence shown here is derived from an EMBL/GenBank/DDBJ whole genome shotgun (WGS) entry which is preliminary data.</text>
</comment>
<dbReference type="InterPro" id="IPR006626">
    <property type="entry name" value="PbH1"/>
</dbReference>
<evidence type="ECO:0000313" key="3">
    <source>
        <dbReference type="Proteomes" id="UP000549913"/>
    </source>
</evidence>
<dbReference type="InterPro" id="IPR011050">
    <property type="entry name" value="Pectin_lyase_fold/virulence"/>
</dbReference>
<organism evidence="2 3">
    <name type="scientific">Herbiconiux flava</name>
    <dbReference type="NCBI Taxonomy" id="881268"/>
    <lineage>
        <taxon>Bacteria</taxon>
        <taxon>Bacillati</taxon>
        <taxon>Actinomycetota</taxon>
        <taxon>Actinomycetes</taxon>
        <taxon>Micrococcales</taxon>
        <taxon>Microbacteriaceae</taxon>
        <taxon>Herbiconiux</taxon>
    </lineage>
</organism>
<dbReference type="InterPro" id="IPR012334">
    <property type="entry name" value="Pectin_lyas_fold"/>
</dbReference>
<keyword evidence="3" id="KW-1185">Reference proteome</keyword>
<evidence type="ECO:0008006" key="4">
    <source>
        <dbReference type="Google" id="ProtNLM"/>
    </source>
</evidence>
<feature type="compositionally biased region" description="Polar residues" evidence="1">
    <location>
        <begin position="375"/>
        <end position="385"/>
    </location>
</feature>
<proteinExistence type="predicted"/>
<dbReference type="RefSeq" id="WP_179549079.1">
    <property type="nucleotide sequence ID" value="NZ_BSEW01000002.1"/>
</dbReference>
<evidence type="ECO:0000313" key="2">
    <source>
        <dbReference type="EMBL" id="NYD72290.1"/>
    </source>
</evidence>
<dbReference type="SUPFAM" id="SSF51126">
    <property type="entry name" value="Pectin lyase-like"/>
    <property type="match status" value="1"/>
</dbReference>
<dbReference type="SMART" id="SM00710">
    <property type="entry name" value="PbH1"/>
    <property type="match status" value="4"/>
</dbReference>
<dbReference type="Proteomes" id="UP000549913">
    <property type="component" value="Unassembled WGS sequence"/>
</dbReference>
<reference evidence="2 3" key="1">
    <citation type="submission" date="2020-07" db="EMBL/GenBank/DDBJ databases">
        <title>Sequencing the genomes of 1000 actinobacteria strains.</title>
        <authorList>
            <person name="Klenk H.-P."/>
        </authorList>
    </citation>
    <scope>NUCLEOTIDE SEQUENCE [LARGE SCALE GENOMIC DNA]</scope>
    <source>
        <strain evidence="2 3">DSM 26474</strain>
    </source>
</reference>
<dbReference type="AlphaFoldDB" id="A0A852SUN6"/>
<sequence>MATGAGYIDPESNLLMLGEADLAPQGQFSELINQITRTVAAVNKTRFLRNRVNVQDFGATGAGLSHDDGPAILAALAELRSRGSTGGALYFPPAKGAGYWSASPFVVEDPFVSVIGDRARMIQEMIIGKAGVEAGDYNPVQHMNVVVTGMVWRYTKIIANRHCLTVRNSRQVAIYDNEFTFGDYGVNIAAPLGAAFHSLAGIRVFSNKFETCTKPINGSDSNLWKDAAISDCMVTGNMILGAQVTNIWFQQVDGIQVLGNTTFMTGYLSKNDDPLPAGLLSKEHSIYIGSSNGVQIHGNNLFEAGLESIYLDNARGVNVTDNWCARPGQKDLRSGIKVLRLGTAEIVVANNRITLPTRHGVELWSVPGTTDDRSTGPTPNLTGNVNRYEADTPTYWGPSLITPAPPAIGSITHALIYVDAGYTGPLPDVGLHHNTAEGQLIRLDPLSPGISSYSRLGPWSALASKRPTSVTFTAGQVQNVATLKDAANLTGHFGGILVVTVKRTQSSSAKTSSYVLHVARTATTEQVNVISQLGLVAGAAVDDPSFTFAISNSVLRATAVGATAGTFQFSYTTADNLLTV</sequence>
<dbReference type="Gene3D" id="2.160.20.10">
    <property type="entry name" value="Single-stranded right-handed beta-helix, Pectin lyase-like"/>
    <property type="match status" value="1"/>
</dbReference>
<evidence type="ECO:0000256" key="1">
    <source>
        <dbReference type="SAM" id="MobiDB-lite"/>
    </source>
</evidence>